<dbReference type="Proteomes" id="UP001519295">
    <property type="component" value="Unassembled WGS sequence"/>
</dbReference>
<keyword evidence="1" id="KW-0472">Membrane</keyword>
<feature type="transmembrane region" description="Helical" evidence="1">
    <location>
        <begin position="64"/>
        <end position="87"/>
    </location>
</feature>
<feature type="transmembrane region" description="Helical" evidence="1">
    <location>
        <begin position="108"/>
        <end position="125"/>
    </location>
</feature>
<name>A0ABS4W598_9PSEU</name>
<evidence type="ECO:0000313" key="3">
    <source>
        <dbReference type="EMBL" id="MBP2371335.1"/>
    </source>
</evidence>
<evidence type="ECO:0000313" key="4">
    <source>
        <dbReference type="Proteomes" id="UP001519295"/>
    </source>
</evidence>
<organism evidence="3 4">
    <name type="scientific">Pseudonocardia parietis</name>
    <dbReference type="NCBI Taxonomy" id="570936"/>
    <lineage>
        <taxon>Bacteria</taxon>
        <taxon>Bacillati</taxon>
        <taxon>Actinomycetota</taxon>
        <taxon>Actinomycetes</taxon>
        <taxon>Pseudonocardiales</taxon>
        <taxon>Pseudonocardiaceae</taxon>
        <taxon>Pseudonocardia</taxon>
    </lineage>
</organism>
<dbReference type="RefSeq" id="WP_210036500.1">
    <property type="nucleotide sequence ID" value="NZ_JAGINU010000002.1"/>
</dbReference>
<dbReference type="EMBL" id="JAGINU010000002">
    <property type="protein sequence ID" value="MBP2371335.1"/>
    <property type="molecule type" value="Genomic_DNA"/>
</dbReference>
<feature type="transmembrane region" description="Helical" evidence="1">
    <location>
        <begin position="227"/>
        <end position="249"/>
    </location>
</feature>
<keyword evidence="1" id="KW-1133">Transmembrane helix</keyword>
<gene>
    <name evidence="3" type="ORF">JOF36_007108</name>
</gene>
<proteinExistence type="predicted"/>
<feature type="transmembrane region" description="Helical" evidence="1">
    <location>
        <begin position="145"/>
        <end position="168"/>
    </location>
</feature>
<dbReference type="InterPro" id="IPR046675">
    <property type="entry name" value="DUF6545"/>
</dbReference>
<accession>A0ABS4W598</accession>
<sequence length="394" mass="44207">MILWAEAVASVVLVALTAWQWHQVRRHRHDSALKALAVGVTTLAFIMTMSVADFPLTAPIHDVLRAISFTNIAWTLLFYCFSIFFLLAQVENERHEPRRIRRQAAAEFVLYMGFLIPGLLALYTADPDFFGRDRDPDSYLTARNIIYYIGTAFYPILAWSIGATRAIGYLRMLAHTWARFAAIGVIIAMGIMAFGVNGVSLVRQGLYIAYPGSKWPVMSDLYNTGRIGGQILLVLALVSIPLVSLTARFRERRELDHKNRYAQKLQPLWKTLVAEFPDVALPSRRSAESLDPELGRVMIEVSDGLAYLAEWALPAEDESTASHVATALGAKREAAATPWAASIEPSMADEPELPQWEPDFPASEWKLRAQWMLQLQDELLHRDLLAEQPVSGLK</sequence>
<keyword evidence="1" id="KW-0812">Transmembrane</keyword>
<keyword evidence="4" id="KW-1185">Reference proteome</keyword>
<protein>
    <recommendedName>
        <fullName evidence="2">DUF6545 domain-containing protein</fullName>
    </recommendedName>
</protein>
<dbReference type="Pfam" id="PF20182">
    <property type="entry name" value="DUF6545"/>
    <property type="match status" value="1"/>
</dbReference>
<reference evidence="3 4" key="1">
    <citation type="submission" date="2021-03" db="EMBL/GenBank/DDBJ databases">
        <title>Sequencing the genomes of 1000 actinobacteria strains.</title>
        <authorList>
            <person name="Klenk H.-P."/>
        </authorList>
    </citation>
    <scope>NUCLEOTIDE SEQUENCE [LARGE SCALE GENOMIC DNA]</scope>
    <source>
        <strain evidence="3 4">DSM 45256</strain>
    </source>
</reference>
<feature type="transmembrane region" description="Helical" evidence="1">
    <location>
        <begin position="32"/>
        <end position="52"/>
    </location>
</feature>
<evidence type="ECO:0000259" key="2">
    <source>
        <dbReference type="Pfam" id="PF20182"/>
    </source>
</evidence>
<feature type="domain" description="DUF6545" evidence="2">
    <location>
        <begin position="258"/>
        <end position="345"/>
    </location>
</feature>
<feature type="transmembrane region" description="Helical" evidence="1">
    <location>
        <begin position="180"/>
        <end position="207"/>
    </location>
</feature>
<comment type="caution">
    <text evidence="3">The sequence shown here is derived from an EMBL/GenBank/DDBJ whole genome shotgun (WGS) entry which is preliminary data.</text>
</comment>
<evidence type="ECO:0000256" key="1">
    <source>
        <dbReference type="SAM" id="Phobius"/>
    </source>
</evidence>